<feature type="transmembrane region" description="Helical" evidence="1">
    <location>
        <begin position="21"/>
        <end position="45"/>
    </location>
</feature>
<keyword evidence="1" id="KW-0812">Transmembrane</keyword>
<evidence type="ECO:0000313" key="2">
    <source>
        <dbReference type="EMBL" id="KAJ4928938.1"/>
    </source>
</evidence>
<evidence type="ECO:0000313" key="3">
    <source>
        <dbReference type="Proteomes" id="UP001219934"/>
    </source>
</evidence>
<sequence>MTEMEDGVEELVNDRSCEMEYFSMMTGVYAGSSVLAAMAASGLGAQRWRIVVETRKIQDMAGGYPWGEHYARINTGPIRDPYRVWLLSIDLPPLLSKETLQDSRLLRHSSSSFSS</sequence>
<organism evidence="2 3">
    <name type="scientific">Pogonophryne albipinna</name>
    <dbReference type="NCBI Taxonomy" id="1090488"/>
    <lineage>
        <taxon>Eukaryota</taxon>
        <taxon>Metazoa</taxon>
        <taxon>Chordata</taxon>
        <taxon>Craniata</taxon>
        <taxon>Vertebrata</taxon>
        <taxon>Euteleostomi</taxon>
        <taxon>Actinopterygii</taxon>
        <taxon>Neopterygii</taxon>
        <taxon>Teleostei</taxon>
        <taxon>Neoteleostei</taxon>
        <taxon>Acanthomorphata</taxon>
        <taxon>Eupercaria</taxon>
        <taxon>Perciformes</taxon>
        <taxon>Notothenioidei</taxon>
        <taxon>Pogonophryne</taxon>
    </lineage>
</organism>
<dbReference type="AlphaFoldDB" id="A0AAD6APN9"/>
<accession>A0AAD6APN9</accession>
<dbReference type="EMBL" id="JAPTMU010000017">
    <property type="protein sequence ID" value="KAJ4928938.1"/>
    <property type="molecule type" value="Genomic_DNA"/>
</dbReference>
<protein>
    <submittedName>
        <fullName evidence="2">Uncharacterized protein</fullName>
    </submittedName>
</protein>
<keyword evidence="1" id="KW-1133">Transmembrane helix</keyword>
<reference evidence="2" key="1">
    <citation type="submission" date="2022-11" db="EMBL/GenBank/DDBJ databases">
        <title>Chromosome-level genome of Pogonophryne albipinna.</title>
        <authorList>
            <person name="Jo E."/>
        </authorList>
    </citation>
    <scope>NUCLEOTIDE SEQUENCE</scope>
    <source>
        <strain evidence="2">SGF0006</strain>
        <tissue evidence="2">Muscle</tissue>
    </source>
</reference>
<evidence type="ECO:0000256" key="1">
    <source>
        <dbReference type="SAM" id="Phobius"/>
    </source>
</evidence>
<gene>
    <name evidence="2" type="ORF">JOQ06_004560</name>
</gene>
<proteinExistence type="predicted"/>
<keyword evidence="1" id="KW-0472">Membrane</keyword>
<dbReference type="Proteomes" id="UP001219934">
    <property type="component" value="Unassembled WGS sequence"/>
</dbReference>
<name>A0AAD6APN9_9TELE</name>
<comment type="caution">
    <text evidence="2">The sequence shown here is derived from an EMBL/GenBank/DDBJ whole genome shotgun (WGS) entry which is preliminary data.</text>
</comment>
<keyword evidence="3" id="KW-1185">Reference proteome</keyword>